<evidence type="ECO:0000313" key="3">
    <source>
        <dbReference type="Proteomes" id="UP000499080"/>
    </source>
</evidence>
<evidence type="ECO:0000313" key="2">
    <source>
        <dbReference type="EMBL" id="GBN22054.1"/>
    </source>
</evidence>
<feature type="compositionally biased region" description="Basic and acidic residues" evidence="1">
    <location>
        <begin position="40"/>
        <end position="51"/>
    </location>
</feature>
<feature type="region of interest" description="Disordered" evidence="1">
    <location>
        <begin position="1"/>
        <end position="54"/>
    </location>
</feature>
<keyword evidence="3" id="KW-1185">Reference proteome</keyword>
<proteinExistence type="predicted"/>
<comment type="caution">
    <text evidence="2">The sequence shown here is derived from an EMBL/GenBank/DDBJ whole genome shotgun (WGS) entry which is preliminary data.</text>
</comment>
<dbReference type="Proteomes" id="UP000499080">
    <property type="component" value="Unassembled WGS sequence"/>
</dbReference>
<protein>
    <submittedName>
        <fullName evidence="2">Uncharacterized protein</fullName>
    </submittedName>
</protein>
<evidence type="ECO:0000256" key="1">
    <source>
        <dbReference type="SAM" id="MobiDB-lite"/>
    </source>
</evidence>
<reference evidence="2 3" key="1">
    <citation type="journal article" date="2019" name="Sci. Rep.">
        <title>Orb-weaving spider Araneus ventricosus genome elucidates the spidroin gene catalogue.</title>
        <authorList>
            <person name="Kono N."/>
            <person name="Nakamura H."/>
            <person name="Ohtoshi R."/>
            <person name="Moran D.A.P."/>
            <person name="Shinohara A."/>
            <person name="Yoshida Y."/>
            <person name="Fujiwara M."/>
            <person name="Mori M."/>
            <person name="Tomita M."/>
            <person name="Arakawa K."/>
        </authorList>
    </citation>
    <scope>NUCLEOTIDE SEQUENCE [LARGE SCALE GENOMIC DNA]</scope>
</reference>
<organism evidence="2 3">
    <name type="scientific">Araneus ventricosus</name>
    <name type="common">Orbweaver spider</name>
    <name type="synonym">Epeira ventricosa</name>
    <dbReference type="NCBI Taxonomy" id="182803"/>
    <lineage>
        <taxon>Eukaryota</taxon>
        <taxon>Metazoa</taxon>
        <taxon>Ecdysozoa</taxon>
        <taxon>Arthropoda</taxon>
        <taxon>Chelicerata</taxon>
        <taxon>Arachnida</taxon>
        <taxon>Araneae</taxon>
        <taxon>Araneomorphae</taxon>
        <taxon>Entelegynae</taxon>
        <taxon>Araneoidea</taxon>
        <taxon>Araneidae</taxon>
        <taxon>Araneus</taxon>
    </lineage>
</organism>
<dbReference type="AlphaFoldDB" id="A0A4Y2M675"/>
<sequence length="115" mass="13309">MEYHNDHIPFGSASGLRIDSGISKEEPSVPEDTEIKKRRQPEETKAKEESSRPSFSKYHNWWYLWSSHKMIPNSLTPDILETGRMVANADPRSESPDLKSLHIKKTLQRPIIIPR</sequence>
<name>A0A4Y2M675_ARAVE</name>
<accession>A0A4Y2M675</accession>
<gene>
    <name evidence="2" type="ORF">AVEN_241411_1</name>
</gene>
<dbReference type="EMBL" id="BGPR01006814">
    <property type="protein sequence ID" value="GBN22054.1"/>
    <property type="molecule type" value="Genomic_DNA"/>
</dbReference>